<evidence type="ECO:0000313" key="2">
    <source>
        <dbReference type="Proteomes" id="UP000185744"/>
    </source>
</evidence>
<name>A0A1Q6DWI4_METT1</name>
<dbReference type="InParanoid" id="A0A1Q6DWI4"/>
<comment type="caution">
    <text evidence="1">The sequence shown here is derived from an EMBL/GenBank/DDBJ whole genome shotgun (WGS) entry which is preliminary data.</text>
</comment>
<evidence type="ECO:0000313" key="1">
    <source>
        <dbReference type="EMBL" id="OKY78703.1"/>
    </source>
</evidence>
<protein>
    <submittedName>
        <fullName evidence="1">Uncharacterized protein</fullName>
    </submittedName>
</protein>
<organism evidence="1 2">
    <name type="scientific">Methanohalarchaeum thermophilum</name>
    <dbReference type="NCBI Taxonomy" id="1903181"/>
    <lineage>
        <taxon>Archaea</taxon>
        <taxon>Methanobacteriati</taxon>
        <taxon>Methanobacteriota</taxon>
        <taxon>Methanonatronarchaeia</taxon>
        <taxon>Methanonatronarchaeales</taxon>
        <taxon>Methanonatronarchaeaceae</taxon>
        <taxon>Candidatus Methanohalarchaeum</taxon>
    </lineage>
</organism>
<proteinExistence type="predicted"/>
<sequence length="94" mass="11024">MDIKNQFDAEVEIKKSREKAYYLVKKKRSVKYPDFINSLFSYITKDELIIKHPVGIAILVISHEKADLLRKQSNIEKIGPIHINTEILSQWIIK</sequence>
<reference evidence="1" key="1">
    <citation type="submission" date="2016-12" db="EMBL/GenBank/DDBJ databases">
        <title>Discovery of methanogenic haloarchaea.</title>
        <authorList>
            <person name="Sorokin D.Y."/>
            <person name="Makarova K.S."/>
            <person name="Abbas B."/>
            <person name="Ferrer M."/>
            <person name="Golyshin P.N."/>
        </authorList>
    </citation>
    <scope>NUCLEOTIDE SEQUENCE [LARGE SCALE GENOMIC DNA]</scope>
    <source>
        <strain evidence="1">HMET1</strain>
    </source>
</reference>
<gene>
    <name evidence="1" type="ORF">BTN85_1200</name>
</gene>
<dbReference type="Proteomes" id="UP000185744">
    <property type="component" value="Unassembled WGS sequence"/>
</dbReference>
<dbReference type="AlphaFoldDB" id="A0A1Q6DWI4"/>
<keyword evidence="2" id="KW-1185">Reference proteome</keyword>
<dbReference type="EMBL" id="MSDW01000001">
    <property type="protein sequence ID" value="OKY78703.1"/>
    <property type="molecule type" value="Genomic_DNA"/>
</dbReference>
<accession>A0A1Q6DWI4</accession>